<dbReference type="OrthoDB" id="7631985at2"/>
<gene>
    <name evidence="2" type="ORF">E5163_16505</name>
</gene>
<dbReference type="Proteomes" id="UP000308054">
    <property type="component" value="Unassembled WGS sequence"/>
</dbReference>
<keyword evidence="1" id="KW-1133">Transmembrane helix</keyword>
<keyword evidence="3" id="KW-1185">Reference proteome</keyword>
<name>A0A4S2GWA5_9PROT</name>
<proteinExistence type="predicted"/>
<keyword evidence="1" id="KW-0472">Membrane</keyword>
<evidence type="ECO:0000313" key="3">
    <source>
        <dbReference type="Proteomes" id="UP000308054"/>
    </source>
</evidence>
<dbReference type="AlphaFoldDB" id="A0A4S2GWA5"/>
<sequence length="125" mass="13318">MTAETDNDVTVTKASRANGWLAGGGVLGGFFAFLGASCCVLPILLVNLGVSSALVANLGFFARYKNAFMIVAMLLLAGAIVFALRGGRRPKTRFWISVSVAVLLLVGAWILPSYEGALLRWLNLR</sequence>
<accession>A0A4S2GWA5</accession>
<organism evidence="2 3">
    <name type="scientific">Marinicauda algicola</name>
    <dbReference type="NCBI Taxonomy" id="2029849"/>
    <lineage>
        <taxon>Bacteria</taxon>
        <taxon>Pseudomonadati</taxon>
        <taxon>Pseudomonadota</taxon>
        <taxon>Alphaproteobacteria</taxon>
        <taxon>Maricaulales</taxon>
        <taxon>Maricaulaceae</taxon>
        <taxon>Marinicauda</taxon>
    </lineage>
</organism>
<feature type="transmembrane region" description="Helical" evidence="1">
    <location>
        <begin position="66"/>
        <end position="87"/>
    </location>
</feature>
<feature type="transmembrane region" description="Helical" evidence="1">
    <location>
        <begin position="94"/>
        <end position="114"/>
    </location>
</feature>
<comment type="caution">
    <text evidence="2">The sequence shown here is derived from an EMBL/GenBank/DDBJ whole genome shotgun (WGS) entry which is preliminary data.</text>
</comment>
<evidence type="ECO:0000313" key="2">
    <source>
        <dbReference type="EMBL" id="TGY87091.1"/>
    </source>
</evidence>
<keyword evidence="1" id="KW-0812">Transmembrane</keyword>
<evidence type="ECO:0008006" key="4">
    <source>
        <dbReference type="Google" id="ProtNLM"/>
    </source>
</evidence>
<protein>
    <recommendedName>
        <fullName evidence="4">Mercuric transport protein MerT</fullName>
    </recommendedName>
</protein>
<feature type="transmembrane region" description="Helical" evidence="1">
    <location>
        <begin position="20"/>
        <end position="46"/>
    </location>
</feature>
<reference evidence="2 3" key="1">
    <citation type="journal article" date="2017" name="Int. J. Syst. Evol. Microbiol.">
        <title>Marinicauda algicola sp. nov., isolated from a marine red alga Rhodosorus marinus.</title>
        <authorList>
            <person name="Jeong S.E."/>
            <person name="Jeon S.H."/>
            <person name="Chun B.H."/>
            <person name="Kim D.W."/>
            <person name="Jeon C.O."/>
        </authorList>
    </citation>
    <scope>NUCLEOTIDE SEQUENCE [LARGE SCALE GENOMIC DNA]</scope>
    <source>
        <strain evidence="2 3">JCM 31718</strain>
    </source>
</reference>
<dbReference type="RefSeq" id="WP_034763771.1">
    <property type="nucleotide sequence ID" value="NZ_CP071057.1"/>
</dbReference>
<evidence type="ECO:0000256" key="1">
    <source>
        <dbReference type="SAM" id="Phobius"/>
    </source>
</evidence>
<dbReference type="EMBL" id="SRXW01000009">
    <property type="protein sequence ID" value="TGY87091.1"/>
    <property type="molecule type" value="Genomic_DNA"/>
</dbReference>